<keyword evidence="1" id="KW-0732">Signal</keyword>
<dbReference type="EMBL" id="JANJYI010000002">
    <property type="protein sequence ID" value="KAK2660060.1"/>
    <property type="molecule type" value="Genomic_DNA"/>
</dbReference>
<reference evidence="2" key="1">
    <citation type="journal article" date="2023" name="Plant J.">
        <title>Genome sequences and population genomics provide insights into the demographic history, inbreeding, and mutation load of two 'living fossil' tree species of Dipteronia.</title>
        <authorList>
            <person name="Feng Y."/>
            <person name="Comes H.P."/>
            <person name="Chen J."/>
            <person name="Zhu S."/>
            <person name="Lu R."/>
            <person name="Zhang X."/>
            <person name="Li P."/>
            <person name="Qiu J."/>
            <person name="Olsen K.M."/>
            <person name="Qiu Y."/>
        </authorList>
    </citation>
    <scope>NUCLEOTIDE SEQUENCE</scope>
    <source>
        <strain evidence="2">KIB01</strain>
    </source>
</reference>
<name>A0AAD9XIC4_9ROSI</name>
<organism evidence="2 3">
    <name type="scientific">Dipteronia dyeriana</name>
    <dbReference type="NCBI Taxonomy" id="168575"/>
    <lineage>
        <taxon>Eukaryota</taxon>
        <taxon>Viridiplantae</taxon>
        <taxon>Streptophyta</taxon>
        <taxon>Embryophyta</taxon>
        <taxon>Tracheophyta</taxon>
        <taxon>Spermatophyta</taxon>
        <taxon>Magnoliopsida</taxon>
        <taxon>eudicotyledons</taxon>
        <taxon>Gunneridae</taxon>
        <taxon>Pentapetalae</taxon>
        <taxon>rosids</taxon>
        <taxon>malvids</taxon>
        <taxon>Sapindales</taxon>
        <taxon>Sapindaceae</taxon>
        <taxon>Hippocastanoideae</taxon>
        <taxon>Acereae</taxon>
        <taxon>Dipteronia</taxon>
    </lineage>
</organism>
<comment type="caution">
    <text evidence="2">The sequence shown here is derived from an EMBL/GenBank/DDBJ whole genome shotgun (WGS) entry which is preliminary data.</text>
</comment>
<keyword evidence="3" id="KW-1185">Reference proteome</keyword>
<feature type="signal peptide" evidence="1">
    <location>
        <begin position="1"/>
        <end position="27"/>
    </location>
</feature>
<evidence type="ECO:0000313" key="3">
    <source>
        <dbReference type="Proteomes" id="UP001280121"/>
    </source>
</evidence>
<dbReference type="AlphaFoldDB" id="A0AAD9XIC4"/>
<dbReference type="PANTHER" id="PTHR33116">
    <property type="entry name" value="REVERSE TRANSCRIPTASE ZINC-BINDING DOMAIN-CONTAINING PROTEIN-RELATED-RELATED"/>
    <property type="match status" value="1"/>
</dbReference>
<evidence type="ECO:0008006" key="4">
    <source>
        <dbReference type="Google" id="ProtNLM"/>
    </source>
</evidence>
<evidence type="ECO:0000313" key="2">
    <source>
        <dbReference type="EMBL" id="KAK2660060.1"/>
    </source>
</evidence>
<dbReference type="Proteomes" id="UP001280121">
    <property type="component" value="Unassembled WGS sequence"/>
</dbReference>
<feature type="chain" id="PRO_5042106761" description="Reverse transcriptase domain-containing protein" evidence="1">
    <location>
        <begin position="28"/>
        <end position="197"/>
    </location>
</feature>
<sequence>MCCVMPSRGLRQGCLLSSYLFLFCVEAFSCLISDSEKNDRGLGFECCRDAPIISHMVFADNSIMLCNASIENSLCIKKILKIYEPGSVQQINLHKSSITFIPNIDDLIRSGIQQQLGVEDGNCKDMYLGLPSMVGRNKKRLFNDIKEREWKKMRGWKGSLFSFSGKEVLIKVVTQAVPTYLRNYFLDEFISNSVGFV</sequence>
<evidence type="ECO:0000256" key="1">
    <source>
        <dbReference type="SAM" id="SignalP"/>
    </source>
</evidence>
<dbReference type="PANTHER" id="PTHR33116:SF86">
    <property type="entry name" value="REVERSE TRANSCRIPTASE DOMAIN-CONTAINING PROTEIN"/>
    <property type="match status" value="1"/>
</dbReference>
<accession>A0AAD9XIC4</accession>
<proteinExistence type="predicted"/>
<protein>
    <recommendedName>
        <fullName evidence="4">Reverse transcriptase domain-containing protein</fullName>
    </recommendedName>
</protein>
<gene>
    <name evidence="2" type="ORF">Ddye_006593</name>
</gene>